<feature type="transmembrane region" description="Helical" evidence="5">
    <location>
        <begin position="44"/>
        <end position="64"/>
    </location>
</feature>
<dbReference type="PANTHER" id="PTHR23291:SF50">
    <property type="entry name" value="PROTEIN LIFEGUARD 4"/>
    <property type="match status" value="1"/>
</dbReference>
<dbReference type="InterPro" id="IPR006214">
    <property type="entry name" value="Bax_inhibitor_1-related"/>
</dbReference>
<evidence type="ECO:0008006" key="8">
    <source>
        <dbReference type="Google" id="ProtNLM"/>
    </source>
</evidence>
<evidence type="ECO:0000256" key="5">
    <source>
        <dbReference type="RuleBase" id="RU004379"/>
    </source>
</evidence>
<keyword evidence="7" id="KW-1185">Reference proteome</keyword>
<feature type="transmembrane region" description="Helical" evidence="5">
    <location>
        <begin position="102"/>
        <end position="120"/>
    </location>
</feature>
<name>A0A830HGF4_9CHLO</name>
<comment type="similarity">
    <text evidence="5">Belongs to the BI1 family.</text>
</comment>
<accession>A0A830HGF4</accession>
<dbReference type="Proteomes" id="UP000660262">
    <property type="component" value="Unassembled WGS sequence"/>
</dbReference>
<keyword evidence="4 5" id="KW-0472">Membrane</keyword>
<dbReference type="EMBL" id="BNJQ01000013">
    <property type="protein sequence ID" value="GHP06406.1"/>
    <property type="molecule type" value="Genomic_DNA"/>
</dbReference>
<organism evidence="6 7">
    <name type="scientific">Pycnococcus provasolii</name>
    <dbReference type="NCBI Taxonomy" id="41880"/>
    <lineage>
        <taxon>Eukaryota</taxon>
        <taxon>Viridiplantae</taxon>
        <taxon>Chlorophyta</taxon>
        <taxon>Pseudoscourfieldiophyceae</taxon>
        <taxon>Pseudoscourfieldiales</taxon>
        <taxon>Pycnococcaceae</taxon>
        <taxon>Pycnococcus</taxon>
    </lineage>
</organism>
<gene>
    <name evidence="6" type="ORF">PPROV_000515100</name>
</gene>
<feature type="transmembrane region" description="Helical" evidence="5">
    <location>
        <begin position="187"/>
        <end position="205"/>
    </location>
</feature>
<evidence type="ECO:0000313" key="7">
    <source>
        <dbReference type="Proteomes" id="UP000660262"/>
    </source>
</evidence>
<keyword evidence="2 5" id="KW-0812">Transmembrane</keyword>
<dbReference type="AlphaFoldDB" id="A0A830HGF4"/>
<reference evidence="6" key="1">
    <citation type="submission" date="2020-10" db="EMBL/GenBank/DDBJ databases">
        <title>Unveiling of a novel bifunctional photoreceptor, Dualchrome1, isolated from a cosmopolitan green alga.</title>
        <authorList>
            <person name="Suzuki S."/>
            <person name="Kawachi M."/>
        </authorList>
    </citation>
    <scope>NUCLEOTIDE SEQUENCE</scope>
    <source>
        <strain evidence="6">NIES 2893</strain>
    </source>
</reference>
<keyword evidence="3 5" id="KW-1133">Transmembrane helix</keyword>
<protein>
    <recommendedName>
        <fullName evidence="8">BI1-like protein</fullName>
    </recommendedName>
</protein>
<evidence type="ECO:0000256" key="3">
    <source>
        <dbReference type="ARBA" id="ARBA00022989"/>
    </source>
</evidence>
<dbReference type="OrthoDB" id="7933078at2759"/>
<sequence length="248" mass="27233">MLFDTGSGSSGNPYAKLYDEEAGVLYPGQSNMDASVRNGFLRKVYGVLSVQLLATLAVSTLFMFTNLRDGIVASPGLQIVLGIAPLILLCPLYAYRNQHPTNLVLLGIWTLGIAVSVGMACTVYSAVVVLEALVLTAAVTTSLTLYTFHANRQGQDMGFLGPMLFSALLMLCLWGFIQIFVPIGPAWHTAYALGGAFVFSGYIIYDTNEMIRRYDVDEWVWAVVNLYLDIINLFLRLLEILQALKGRD</sequence>
<feature type="transmembrane region" description="Helical" evidence="5">
    <location>
        <begin position="76"/>
        <end position="95"/>
    </location>
</feature>
<comment type="caution">
    <text evidence="6">The sequence shown here is derived from an EMBL/GenBank/DDBJ whole genome shotgun (WGS) entry which is preliminary data.</text>
</comment>
<evidence type="ECO:0000256" key="4">
    <source>
        <dbReference type="ARBA" id="ARBA00023136"/>
    </source>
</evidence>
<dbReference type="PANTHER" id="PTHR23291">
    <property type="entry name" value="BAX INHIBITOR-RELATED"/>
    <property type="match status" value="1"/>
</dbReference>
<evidence type="ECO:0000313" key="6">
    <source>
        <dbReference type="EMBL" id="GHP06406.1"/>
    </source>
</evidence>
<dbReference type="Pfam" id="PF01027">
    <property type="entry name" value="Bax1-I"/>
    <property type="match status" value="1"/>
</dbReference>
<evidence type="ECO:0000256" key="2">
    <source>
        <dbReference type="ARBA" id="ARBA00022692"/>
    </source>
</evidence>
<comment type="subcellular location">
    <subcellularLocation>
        <location evidence="1">Membrane</location>
        <topology evidence="1">Multi-pass membrane protein</topology>
    </subcellularLocation>
</comment>
<proteinExistence type="inferred from homology"/>
<dbReference type="GO" id="GO:0016020">
    <property type="term" value="C:membrane"/>
    <property type="evidence" value="ECO:0007669"/>
    <property type="project" value="UniProtKB-SubCell"/>
</dbReference>
<evidence type="ECO:0000256" key="1">
    <source>
        <dbReference type="ARBA" id="ARBA00004141"/>
    </source>
</evidence>
<feature type="transmembrane region" description="Helical" evidence="5">
    <location>
        <begin position="126"/>
        <end position="148"/>
    </location>
</feature>
<feature type="transmembrane region" description="Helical" evidence="5">
    <location>
        <begin position="160"/>
        <end position="181"/>
    </location>
</feature>